<dbReference type="PROSITE" id="PS50853">
    <property type="entry name" value="FN3"/>
    <property type="match status" value="1"/>
</dbReference>
<dbReference type="InterPro" id="IPR036116">
    <property type="entry name" value="FN3_sf"/>
</dbReference>
<dbReference type="Gene3D" id="2.160.10.20">
    <property type="entry name" value="Insect antifreeze protein"/>
    <property type="match status" value="1"/>
</dbReference>
<dbReference type="InterPro" id="IPR010572">
    <property type="entry name" value="Tail_dom"/>
</dbReference>
<dbReference type="Pfam" id="PF06605">
    <property type="entry name" value="Prophage_tail"/>
    <property type="match status" value="1"/>
</dbReference>
<dbReference type="RefSeq" id="WP_307341613.1">
    <property type="nucleotide sequence ID" value="NZ_JAUSUQ010000012.1"/>
</dbReference>
<feature type="domain" description="Fibronectin type-III" evidence="1">
    <location>
        <begin position="444"/>
        <end position="537"/>
    </location>
</feature>
<comment type="caution">
    <text evidence="2">The sequence shown here is derived from an EMBL/GenBank/DDBJ whole genome shotgun (WGS) entry which is preliminary data.</text>
</comment>
<dbReference type="InterPro" id="IPR013783">
    <property type="entry name" value="Ig-like_fold"/>
</dbReference>
<dbReference type="PANTHER" id="PTHR37320">
    <property type="entry name" value="AG-1 BLOOD STAGE MEMBRANE PROTEIN HOMOLOGUE"/>
    <property type="match status" value="1"/>
</dbReference>
<dbReference type="Gene3D" id="2.60.40.10">
    <property type="entry name" value="Immunoglobulins"/>
    <property type="match status" value="1"/>
</dbReference>
<evidence type="ECO:0000259" key="1">
    <source>
        <dbReference type="PROSITE" id="PS50853"/>
    </source>
</evidence>
<dbReference type="InterPro" id="IPR053336">
    <property type="entry name" value="Rhoptry_Surface_Assoc"/>
</dbReference>
<dbReference type="InterPro" id="IPR007119">
    <property type="entry name" value="Phage_tail_spike_N"/>
</dbReference>
<accession>A0ABU0CWJ9</accession>
<dbReference type="InterPro" id="IPR003961">
    <property type="entry name" value="FN3_dom"/>
</dbReference>
<organism evidence="2 3">
    <name type="scientific">Caldalkalibacillus uzonensis</name>
    <dbReference type="NCBI Taxonomy" id="353224"/>
    <lineage>
        <taxon>Bacteria</taxon>
        <taxon>Bacillati</taxon>
        <taxon>Bacillota</taxon>
        <taxon>Bacilli</taxon>
        <taxon>Bacillales</taxon>
        <taxon>Bacillaceae</taxon>
        <taxon>Caldalkalibacillus</taxon>
    </lineage>
</organism>
<protein>
    <submittedName>
        <fullName evidence="2">Phage minor structural protein</fullName>
    </submittedName>
</protein>
<gene>
    <name evidence="2" type="ORF">J2S00_003081</name>
</gene>
<evidence type="ECO:0000313" key="3">
    <source>
        <dbReference type="Proteomes" id="UP001232445"/>
    </source>
</evidence>
<dbReference type="SUPFAM" id="SSF49265">
    <property type="entry name" value="Fibronectin type III"/>
    <property type="match status" value="1"/>
</dbReference>
<dbReference type="NCBIfam" id="TIGR01665">
    <property type="entry name" value="put_anti_recept"/>
    <property type="match status" value="1"/>
</dbReference>
<dbReference type="SMART" id="SM00060">
    <property type="entry name" value="FN3"/>
    <property type="match status" value="1"/>
</dbReference>
<sequence>MTLIHITDQQNDTILDTISDFWEDTHKKQLDNLETFDFVTFADQRYSQHLRDRNRVIIPAEDGGYIEFIIEETVQRINRTKAVYSTASYLELKKQKVISPQTLSGQTAQTAVSFALSGTEWKPGTITFAGIRTIHIEEHSNPYSLLKRIASEFNLELNFRVEIDYNRVVGRYVDLVERVGSWQGREVTFGKDLIGIERRKKTDQIVTALVGIAPEREDGTRLEVFVEDLDALQRWGRNGKHLVEVYEPQSTDQDMTEEQLRELTQKELEKRVNAIVEYEIDVADLENVPGMENKKIRFGDTLRIKDEGFSPPLYLEARVHTQERSIKDKSRKKIILGDFIEYTEEDVKAIWKALQQEIAKKVSMAQVMQVTYDKETIDQKDQSVYQDSTYYADIQAQPGKEAKQKIDTDVGTGTIETIEGAQEKIDKAIDELEIDDGKFPDIVPPVPTNVQATGLFQNVSVTWDYDPTSYIAAYEVYASETPGFTPNQTNLVFKGKTGGFVYEGETNKTYYFRVRAVNHHGTASDFSPQVSASTVRIVDIDIEMDAVTSEKLANLAVTAEKLASGAVETDKIAPGAVIEEKIAQGAVTAQKVAEEAIKSIHIETGAITNPKLASLAVTAEKLASGAIEEDKIADLAVSSAKIQDAAITNAKIANAAVGTAAIADLAVTTGKISNAAITSAKIAEAAVGTAAIANLAVTTAKIDNAAVTNAKIANLAVSTAKIQDGAITNAKIANLAVDTAKIADAAITNAKIASISADKINTGTLNANIVNITGTLTSVTIDVSTDARVGNTLYIGDPNVTTVQKAISFGNAATIHADLDDTRLGIQAFGRIALRGVGSQGDVNILAARNIMISAGSTIQFDGHVIGLRGSEIQTDRIFGLTNQDRVNFGTGSCDFDVTGGHLRLRRSSNDYIRVMNNRFDVFLGGSTILTALDDGSVNASGDLSVGSNQKFTAYGNTNYNPLEFYRFGQQFAIRMFGDTTRLINNSIEYMRLHHGDGTVQIMNNFSVSGTKSAVVDTENYGRRLMYAVEAPDNRFMDVIETTLTPGEHWVDLNPMFAETINGYSVLPIAQDGGNVRVLKRERKRFKLRVSGLLPVRVACWVYGKRKGYEDIYMEEIYNG</sequence>
<name>A0ABU0CWJ9_9BACI</name>
<proteinExistence type="predicted"/>
<dbReference type="EMBL" id="JAUSUQ010000012">
    <property type="protein sequence ID" value="MDQ0340276.1"/>
    <property type="molecule type" value="Genomic_DNA"/>
</dbReference>
<dbReference type="Proteomes" id="UP001232445">
    <property type="component" value="Unassembled WGS sequence"/>
</dbReference>
<reference evidence="2 3" key="1">
    <citation type="submission" date="2023-07" db="EMBL/GenBank/DDBJ databases">
        <title>Genomic Encyclopedia of Type Strains, Phase IV (KMG-IV): sequencing the most valuable type-strain genomes for metagenomic binning, comparative biology and taxonomic classification.</title>
        <authorList>
            <person name="Goeker M."/>
        </authorList>
    </citation>
    <scope>NUCLEOTIDE SEQUENCE [LARGE SCALE GENOMIC DNA]</scope>
    <source>
        <strain evidence="2 3">DSM 17740</strain>
    </source>
</reference>
<dbReference type="CDD" id="cd00063">
    <property type="entry name" value="FN3"/>
    <property type="match status" value="1"/>
</dbReference>
<dbReference type="PANTHER" id="PTHR37320:SF1">
    <property type="entry name" value="RHOPTRY SURFACE PROTEIN CERLI2"/>
    <property type="match status" value="1"/>
</dbReference>
<keyword evidence="3" id="KW-1185">Reference proteome</keyword>
<evidence type="ECO:0000313" key="2">
    <source>
        <dbReference type="EMBL" id="MDQ0340276.1"/>
    </source>
</evidence>